<name>A0AAN0JH35_AMPQE</name>
<dbReference type="SUPFAM" id="SSF48371">
    <property type="entry name" value="ARM repeat"/>
    <property type="match status" value="1"/>
</dbReference>
<reference evidence="3" key="2">
    <citation type="submission" date="2024-06" db="UniProtKB">
        <authorList>
            <consortium name="EnsemblMetazoa"/>
        </authorList>
    </citation>
    <scope>IDENTIFICATION</scope>
</reference>
<evidence type="ECO:0000313" key="3">
    <source>
        <dbReference type="EnsemblMetazoa" id="XP_019855973.1"/>
    </source>
</evidence>
<protein>
    <recommendedName>
        <fullName evidence="2">MIF4G domain-containing protein</fullName>
    </recommendedName>
</protein>
<evidence type="ECO:0000313" key="4">
    <source>
        <dbReference type="Proteomes" id="UP000007879"/>
    </source>
</evidence>
<dbReference type="InterPro" id="IPR003890">
    <property type="entry name" value="MIF4G-like_typ-3"/>
</dbReference>
<dbReference type="RefSeq" id="XP_019855973.1">
    <property type="nucleotide sequence ID" value="XM_020000414.1"/>
</dbReference>
<dbReference type="PANTHER" id="PTHR18034">
    <property type="entry name" value="CELL CYCLE CONTROL PROTEIN CWF22-RELATED"/>
    <property type="match status" value="1"/>
</dbReference>
<sequence length="245" mass="27877">MATAVLPARHDSYESYYSEEEDDNRIRSTVTALKQPEKRKRSPSPDTREDASRDDDGASEWVEKKRKKDDDSILTKTGGAYIPPARLRMMQAQITDKTSAPYQRMAWEALKKSINGLINKVNISNIADIVRELFQENIVRGRGLLARSVISAQSASPTFTHVYAALVAIINTKFPQIGELIGKRLIITFQRAFKRNDKKICLSSVRFIAHLVNQQVDMLYELENDLKELSFYAVETNDTIEIHTI</sequence>
<dbReference type="KEGG" id="aqu:105313885"/>
<dbReference type="PANTHER" id="PTHR18034:SF3">
    <property type="entry name" value="PRE-MRNA-SPLICING FACTOR CWC22 HOMOLOG"/>
    <property type="match status" value="1"/>
</dbReference>
<dbReference type="Pfam" id="PF02854">
    <property type="entry name" value="MIF4G"/>
    <property type="match status" value="1"/>
</dbReference>
<dbReference type="InterPro" id="IPR016024">
    <property type="entry name" value="ARM-type_fold"/>
</dbReference>
<feature type="region of interest" description="Disordered" evidence="1">
    <location>
        <begin position="1"/>
        <end position="69"/>
    </location>
</feature>
<proteinExistence type="predicted"/>
<organism evidence="3 4">
    <name type="scientific">Amphimedon queenslandica</name>
    <name type="common">Sponge</name>
    <dbReference type="NCBI Taxonomy" id="400682"/>
    <lineage>
        <taxon>Eukaryota</taxon>
        <taxon>Metazoa</taxon>
        <taxon>Porifera</taxon>
        <taxon>Demospongiae</taxon>
        <taxon>Heteroscleromorpha</taxon>
        <taxon>Haplosclerida</taxon>
        <taxon>Niphatidae</taxon>
        <taxon>Amphimedon</taxon>
    </lineage>
</organism>
<evidence type="ECO:0000256" key="1">
    <source>
        <dbReference type="SAM" id="MobiDB-lite"/>
    </source>
</evidence>
<dbReference type="Gene3D" id="1.25.40.180">
    <property type="match status" value="1"/>
</dbReference>
<dbReference type="GO" id="GO:0003723">
    <property type="term" value="F:RNA binding"/>
    <property type="evidence" value="ECO:0007669"/>
    <property type="project" value="InterPro"/>
</dbReference>
<dbReference type="GeneID" id="105313885"/>
<feature type="compositionally biased region" description="Basic and acidic residues" evidence="1">
    <location>
        <begin position="46"/>
        <end position="56"/>
    </location>
</feature>
<accession>A0AAN0JH35</accession>
<reference evidence="4" key="1">
    <citation type="journal article" date="2010" name="Nature">
        <title>The Amphimedon queenslandica genome and the evolution of animal complexity.</title>
        <authorList>
            <person name="Srivastava M."/>
            <person name="Simakov O."/>
            <person name="Chapman J."/>
            <person name="Fahey B."/>
            <person name="Gauthier M.E."/>
            <person name="Mitros T."/>
            <person name="Richards G.S."/>
            <person name="Conaco C."/>
            <person name="Dacre M."/>
            <person name="Hellsten U."/>
            <person name="Larroux C."/>
            <person name="Putnam N.H."/>
            <person name="Stanke M."/>
            <person name="Adamska M."/>
            <person name="Darling A."/>
            <person name="Degnan S.M."/>
            <person name="Oakley T.H."/>
            <person name="Plachetzki D.C."/>
            <person name="Zhai Y."/>
            <person name="Adamski M."/>
            <person name="Calcino A."/>
            <person name="Cummins S.F."/>
            <person name="Goodstein D.M."/>
            <person name="Harris C."/>
            <person name="Jackson D.J."/>
            <person name="Leys S.P."/>
            <person name="Shu S."/>
            <person name="Woodcroft B.J."/>
            <person name="Vervoort M."/>
            <person name="Kosik K.S."/>
            <person name="Manning G."/>
            <person name="Degnan B.M."/>
            <person name="Rokhsar D.S."/>
        </authorList>
    </citation>
    <scope>NUCLEOTIDE SEQUENCE [LARGE SCALE GENOMIC DNA]</scope>
</reference>
<feature type="domain" description="MIF4G" evidence="2">
    <location>
        <begin position="112"/>
        <end position="216"/>
    </location>
</feature>
<evidence type="ECO:0000259" key="2">
    <source>
        <dbReference type="Pfam" id="PF02854"/>
    </source>
</evidence>
<dbReference type="AlphaFoldDB" id="A0AAN0JH35"/>
<dbReference type="EnsemblMetazoa" id="XM_020000414.1">
    <property type="protein sequence ID" value="XP_019855973.1"/>
    <property type="gene ID" value="LOC105313885"/>
</dbReference>
<dbReference type="Proteomes" id="UP000007879">
    <property type="component" value="Unassembled WGS sequence"/>
</dbReference>
<dbReference type="InterPro" id="IPR050781">
    <property type="entry name" value="CWC22_splicing_factor"/>
</dbReference>
<dbReference type="GO" id="GO:0071013">
    <property type="term" value="C:catalytic step 2 spliceosome"/>
    <property type="evidence" value="ECO:0007669"/>
    <property type="project" value="TreeGrafter"/>
</dbReference>
<keyword evidence="4" id="KW-1185">Reference proteome</keyword>
<dbReference type="GO" id="GO:0000398">
    <property type="term" value="P:mRNA splicing, via spliceosome"/>
    <property type="evidence" value="ECO:0007669"/>
    <property type="project" value="TreeGrafter"/>
</dbReference>